<name>A0ABD2WNP1_9HYME</name>
<dbReference type="EMBL" id="JBJJXI010000092">
    <property type="protein sequence ID" value="KAL3394324.1"/>
    <property type="molecule type" value="Genomic_DNA"/>
</dbReference>
<sequence>MEDHITHKDVAVKKFDTVFRKEEPLNNEEHKFLEETLGPALYGQKYPTMPLEYYSLDEFPDASALFQQNETEELEILNEYAYLQNPAAGDVAGVHNVAVNLVGIHQEAGNLDHVPQIAGGLADAPQIAADNLAGVHHVAVNLDDVLEDDVVVAEEVETTIQTEEDYGKMVSEMLDTL</sequence>
<protein>
    <submittedName>
        <fullName evidence="1">Uncharacterized protein</fullName>
    </submittedName>
</protein>
<reference evidence="1 2" key="1">
    <citation type="journal article" date="2024" name="bioRxiv">
        <title>A reference genome for Trichogramma kaykai: A tiny desert-dwelling parasitoid wasp with competing sex-ratio distorters.</title>
        <authorList>
            <person name="Culotta J."/>
            <person name="Lindsey A.R."/>
        </authorList>
    </citation>
    <scope>NUCLEOTIDE SEQUENCE [LARGE SCALE GENOMIC DNA]</scope>
    <source>
        <strain evidence="1 2">KSX58</strain>
    </source>
</reference>
<dbReference type="AlphaFoldDB" id="A0ABD2WNP1"/>
<comment type="caution">
    <text evidence="1">The sequence shown here is derived from an EMBL/GenBank/DDBJ whole genome shotgun (WGS) entry which is preliminary data.</text>
</comment>
<dbReference type="Proteomes" id="UP001627154">
    <property type="component" value="Unassembled WGS sequence"/>
</dbReference>
<gene>
    <name evidence="1" type="ORF">TKK_011343</name>
</gene>
<organism evidence="1 2">
    <name type="scientific">Trichogramma kaykai</name>
    <dbReference type="NCBI Taxonomy" id="54128"/>
    <lineage>
        <taxon>Eukaryota</taxon>
        <taxon>Metazoa</taxon>
        <taxon>Ecdysozoa</taxon>
        <taxon>Arthropoda</taxon>
        <taxon>Hexapoda</taxon>
        <taxon>Insecta</taxon>
        <taxon>Pterygota</taxon>
        <taxon>Neoptera</taxon>
        <taxon>Endopterygota</taxon>
        <taxon>Hymenoptera</taxon>
        <taxon>Apocrita</taxon>
        <taxon>Proctotrupomorpha</taxon>
        <taxon>Chalcidoidea</taxon>
        <taxon>Trichogrammatidae</taxon>
        <taxon>Trichogramma</taxon>
    </lineage>
</organism>
<accession>A0ABD2WNP1</accession>
<keyword evidence="2" id="KW-1185">Reference proteome</keyword>
<proteinExistence type="predicted"/>
<evidence type="ECO:0000313" key="1">
    <source>
        <dbReference type="EMBL" id="KAL3394324.1"/>
    </source>
</evidence>
<evidence type="ECO:0000313" key="2">
    <source>
        <dbReference type="Proteomes" id="UP001627154"/>
    </source>
</evidence>